<dbReference type="Pfam" id="PF05251">
    <property type="entry name" value="Ost5"/>
    <property type="match status" value="1"/>
</dbReference>
<dbReference type="PANTHER" id="PTHR13636">
    <property type="entry name" value="TRANSMEMBRANE PROTEIN 258"/>
    <property type="match status" value="1"/>
</dbReference>
<comment type="subcellular location">
    <subcellularLocation>
        <location evidence="1 6">Membrane</location>
        <topology evidence="1 6">Multi-pass membrane protein</topology>
    </subcellularLocation>
</comment>
<feature type="transmembrane region" description="Helical" evidence="6">
    <location>
        <begin position="114"/>
        <end position="139"/>
    </location>
</feature>
<keyword evidence="4 6" id="KW-1133">Transmembrane helix</keyword>
<evidence type="ECO:0000256" key="1">
    <source>
        <dbReference type="ARBA" id="ARBA00004141"/>
    </source>
</evidence>
<comment type="similarity">
    <text evidence="2 6">Belongs to the OST5 family.</text>
</comment>
<proteinExistence type="inferred from homology"/>
<evidence type="ECO:0000313" key="7">
    <source>
        <dbReference type="EMBL" id="CAK9204624.1"/>
    </source>
</evidence>
<evidence type="ECO:0000256" key="5">
    <source>
        <dbReference type="ARBA" id="ARBA00023136"/>
    </source>
</evidence>
<dbReference type="EMBL" id="OZ019906">
    <property type="protein sequence ID" value="CAK9204624.1"/>
    <property type="molecule type" value="Genomic_DNA"/>
</dbReference>
<comment type="subunit">
    <text evidence="6">Component of the oligosaccharyltransferase (OST) complex.</text>
</comment>
<sequence length="176" mass="19075">MLLLLHVAQESLHRLLRARNSGSLSMLLLLQDPPVVILIRQSFGMADLGHRLHVRTPNPAATAAPTKPNCCDAVAPLSPQPSLLSRCGDLSRRTLSPWYADLVTAIGSPIPQTLYPFLAVLLLIAGLVLTASFFIYEATGTKFSRKLSQEFATGGISSLFLGFGTLFLLLWTGVYV</sequence>
<name>A0ABP0TTI3_9BRYO</name>
<evidence type="ECO:0000256" key="6">
    <source>
        <dbReference type="RuleBase" id="RU367008"/>
    </source>
</evidence>
<comment type="function">
    <text evidence="6">Subunit of the oligosaccharyl transferase (OST) complex that catalyzes the initial transfer of a defined glycan (Glc(3)Man(9)GlcNAc(2) in eukaryotes) from the lipid carrier dolichol-pyrophosphate to an asparagine residue within an Asn-X-Ser/Thr consensus motif in nascent polypeptide chains, the first step in protein N-glycosylation. N-glycosylation occurs cotranslationally and the complex associates with the Sec61 complex at the channel-forming translocon complex that mediates protein translocation across the endoplasmic reticulum (ER). All subunits are required for a maximal enzyme activity.</text>
</comment>
<dbReference type="Proteomes" id="UP001497512">
    <property type="component" value="Chromosome 14"/>
</dbReference>
<keyword evidence="5 6" id="KW-0472">Membrane</keyword>
<accession>A0ABP0TTI3</accession>
<organism evidence="7 8">
    <name type="scientific">Sphagnum troendelagicum</name>
    <dbReference type="NCBI Taxonomy" id="128251"/>
    <lineage>
        <taxon>Eukaryota</taxon>
        <taxon>Viridiplantae</taxon>
        <taxon>Streptophyta</taxon>
        <taxon>Embryophyta</taxon>
        <taxon>Bryophyta</taxon>
        <taxon>Sphagnophytina</taxon>
        <taxon>Sphagnopsida</taxon>
        <taxon>Sphagnales</taxon>
        <taxon>Sphagnaceae</taxon>
        <taxon>Sphagnum</taxon>
    </lineage>
</organism>
<evidence type="ECO:0000256" key="2">
    <source>
        <dbReference type="ARBA" id="ARBA00009825"/>
    </source>
</evidence>
<feature type="transmembrane region" description="Helical" evidence="6">
    <location>
        <begin position="151"/>
        <end position="174"/>
    </location>
</feature>
<gene>
    <name evidence="7" type="ORF">CSSPTR1EN2_LOCUS7479</name>
</gene>
<dbReference type="InterPro" id="IPR007915">
    <property type="entry name" value="TMEM258/Ost5"/>
</dbReference>
<evidence type="ECO:0000256" key="3">
    <source>
        <dbReference type="ARBA" id="ARBA00022692"/>
    </source>
</evidence>
<keyword evidence="8" id="KW-1185">Reference proteome</keyword>
<evidence type="ECO:0000313" key="8">
    <source>
        <dbReference type="Proteomes" id="UP001497512"/>
    </source>
</evidence>
<evidence type="ECO:0000256" key="4">
    <source>
        <dbReference type="ARBA" id="ARBA00022989"/>
    </source>
</evidence>
<reference evidence="7" key="1">
    <citation type="submission" date="2024-02" db="EMBL/GenBank/DDBJ databases">
        <authorList>
            <consortium name="ELIXIR-Norway"/>
            <consortium name="Elixir Norway"/>
        </authorList>
    </citation>
    <scope>NUCLEOTIDE SEQUENCE</scope>
</reference>
<keyword evidence="3 6" id="KW-0812">Transmembrane</keyword>
<protein>
    <recommendedName>
        <fullName evidence="6">Dolichyl-diphosphooligosaccharide-protein glycosyltransferase subunit OST5</fullName>
    </recommendedName>
</protein>